<feature type="domain" description="ABM" evidence="1">
    <location>
        <begin position="1"/>
        <end position="84"/>
    </location>
</feature>
<proteinExistence type="predicted"/>
<accession>A0ABQ1SG98</accession>
<dbReference type="EMBL" id="BMGM01000003">
    <property type="protein sequence ID" value="GGE31385.1"/>
    <property type="molecule type" value="Genomic_DNA"/>
</dbReference>
<evidence type="ECO:0000259" key="1">
    <source>
        <dbReference type="PROSITE" id="PS51725"/>
    </source>
</evidence>
<dbReference type="InterPro" id="IPR007138">
    <property type="entry name" value="ABM_dom"/>
</dbReference>
<dbReference type="GO" id="GO:0004497">
    <property type="term" value="F:monooxygenase activity"/>
    <property type="evidence" value="ECO:0007669"/>
    <property type="project" value="UniProtKB-KW"/>
</dbReference>
<dbReference type="Proteomes" id="UP000599179">
    <property type="component" value="Unassembled WGS sequence"/>
</dbReference>
<organism evidence="2 3">
    <name type="scientific">Psychroflexus planctonicus</name>
    <dbReference type="NCBI Taxonomy" id="1526575"/>
    <lineage>
        <taxon>Bacteria</taxon>
        <taxon>Pseudomonadati</taxon>
        <taxon>Bacteroidota</taxon>
        <taxon>Flavobacteriia</taxon>
        <taxon>Flavobacteriales</taxon>
        <taxon>Flavobacteriaceae</taxon>
        <taxon>Psychroflexus</taxon>
    </lineage>
</organism>
<comment type="caution">
    <text evidence="2">The sequence shown here is derived from an EMBL/GenBank/DDBJ whole genome shotgun (WGS) entry which is preliminary data.</text>
</comment>
<name>A0ABQ1SG98_9FLAO</name>
<dbReference type="PROSITE" id="PS51725">
    <property type="entry name" value="ABM"/>
    <property type="match status" value="1"/>
</dbReference>
<reference evidence="3" key="1">
    <citation type="journal article" date="2019" name="Int. J. Syst. Evol. Microbiol.">
        <title>The Global Catalogue of Microorganisms (GCM) 10K type strain sequencing project: providing services to taxonomists for standard genome sequencing and annotation.</title>
        <authorList>
            <consortium name="The Broad Institute Genomics Platform"/>
            <consortium name="The Broad Institute Genome Sequencing Center for Infectious Disease"/>
            <person name="Wu L."/>
            <person name="Ma J."/>
        </authorList>
    </citation>
    <scope>NUCLEOTIDE SEQUENCE [LARGE SCALE GENOMIC DNA]</scope>
    <source>
        <strain evidence="3">CGMCC 1.12931</strain>
    </source>
</reference>
<sequence>MQFEEDKIEVFKALFEAQKHKIRNVDGCEFLELYQDLNNKEIFFTYSYWKDEKDLENYRNSELFKNIWAATKKNFCAKPEAWSVQKLVSLK</sequence>
<evidence type="ECO:0000313" key="3">
    <source>
        <dbReference type="Proteomes" id="UP000599179"/>
    </source>
</evidence>
<dbReference type="SUPFAM" id="SSF54909">
    <property type="entry name" value="Dimeric alpha+beta barrel"/>
    <property type="match status" value="1"/>
</dbReference>
<keyword evidence="2" id="KW-0503">Monooxygenase</keyword>
<evidence type="ECO:0000313" key="2">
    <source>
        <dbReference type="EMBL" id="GGE31385.1"/>
    </source>
</evidence>
<keyword evidence="3" id="KW-1185">Reference proteome</keyword>
<gene>
    <name evidence="2" type="primary">fjo15</name>
    <name evidence="2" type="ORF">GCM10010832_09730</name>
</gene>
<dbReference type="Gene3D" id="3.30.70.100">
    <property type="match status" value="1"/>
</dbReference>
<keyword evidence="2" id="KW-0560">Oxidoreductase</keyword>
<protein>
    <submittedName>
        <fullName evidence="2">Antibiotic biosynthesis monooxygenase</fullName>
    </submittedName>
</protein>
<dbReference type="InterPro" id="IPR011008">
    <property type="entry name" value="Dimeric_a/b-barrel"/>
</dbReference>
<dbReference type="Pfam" id="PF03992">
    <property type="entry name" value="ABM"/>
    <property type="match status" value="1"/>
</dbReference>